<name>A0A0C3C090_PILCF</name>
<dbReference type="OrthoDB" id="163438at2759"/>
<keyword evidence="2" id="KW-1185">Reference proteome</keyword>
<dbReference type="InParanoid" id="A0A0C3C090"/>
<dbReference type="EMBL" id="KN832992">
    <property type="protein sequence ID" value="KIM83017.1"/>
    <property type="molecule type" value="Genomic_DNA"/>
</dbReference>
<dbReference type="Proteomes" id="UP000054166">
    <property type="component" value="Unassembled WGS sequence"/>
</dbReference>
<evidence type="ECO:0000313" key="2">
    <source>
        <dbReference type="Proteomes" id="UP000054166"/>
    </source>
</evidence>
<organism evidence="1 2">
    <name type="scientific">Piloderma croceum (strain F 1598)</name>
    <dbReference type="NCBI Taxonomy" id="765440"/>
    <lineage>
        <taxon>Eukaryota</taxon>
        <taxon>Fungi</taxon>
        <taxon>Dikarya</taxon>
        <taxon>Basidiomycota</taxon>
        <taxon>Agaricomycotina</taxon>
        <taxon>Agaricomycetes</taxon>
        <taxon>Agaricomycetidae</taxon>
        <taxon>Atheliales</taxon>
        <taxon>Atheliaceae</taxon>
        <taxon>Piloderma</taxon>
    </lineage>
</organism>
<reference evidence="1 2" key="1">
    <citation type="submission" date="2014-04" db="EMBL/GenBank/DDBJ databases">
        <authorList>
            <consortium name="DOE Joint Genome Institute"/>
            <person name="Kuo A."/>
            <person name="Tarkka M."/>
            <person name="Buscot F."/>
            <person name="Kohler A."/>
            <person name="Nagy L.G."/>
            <person name="Floudas D."/>
            <person name="Copeland A."/>
            <person name="Barry K.W."/>
            <person name="Cichocki N."/>
            <person name="Veneault-Fourrey C."/>
            <person name="LaButti K."/>
            <person name="Lindquist E.A."/>
            <person name="Lipzen A."/>
            <person name="Lundell T."/>
            <person name="Morin E."/>
            <person name="Murat C."/>
            <person name="Sun H."/>
            <person name="Tunlid A."/>
            <person name="Henrissat B."/>
            <person name="Grigoriev I.V."/>
            <person name="Hibbett D.S."/>
            <person name="Martin F."/>
            <person name="Nordberg H.P."/>
            <person name="Cantor M.N."/>
            <person name="Hua S.X."/>
        </authorList>
    </citation>
    <scope>NUCLEOTIDE SEQUENCE [LARGE SCALE GENOMIC DNA]</scope>
    <source>
        <strain evidence="1 2">F 1598</strain>
    </source>
</reference>
<dbReference type="AlphaFoldDB" id="A0A0C3C090"/>
<sequence>MLPHVCSFVDIIRALPNKLQLLEDIIDQTLKQTVECAIFIREYTGHRFRGRLVRQTLSDSAHKIADFKSGQIGQKGISEASQCHLNECLASRIIRNSQRCAYIYH</sequence>
<reference evidence="2" key="2">
    <citation type="submission" date="2015-01" db="EMBL/GenBank/DDBJ databases">
        <title>Evolutionary Origins and Diversification of the Mycorrhizal Mutualists.</title>
        <authorList>
            <consortium name="DOE Joint Genome Institute"/>
            <consortium name="Mycorrhizal Genomics Consortium"/>
            <person name="Kohler A."/>
            <person name="Kuo A."/>
            <person name="Nagy L.G."/>
            <person name="Floudas D."/>
            <person name="Copeland A."/>
            <person name="Barry K.W."/>
            <person name="Cichocki N."/>
            <person name="Veneault-Fourrey C."/>
            <person name="LaButti K."/>
            <person name="Lindquist E.A."/>
            <person name="Lipzen A."/>
            <person name="Lundell T."/>
            <person name="Morin E."/>
            <person name="Murat C."/>
            <person name="Riley R."/>
            <person name="Ohm R."/>
            <person name="Sun H."/>
            <person name="Tunlid A."/>
            <person name="Henrissat B."/>
            <person name="Grigoriev I.V."/>
            <person name="Hibbett D.S."/>
            <person name="Martin F."/>
        </authorList>
    </citation>
    <scope>NUCLEOTIDE SEQUENCE [LARGE SCALE GENOMIC DNA]</scope>
    <source>
        <strain evidence="2">F 1598</strain>
    </source>
</reference>
<gene>
    <name evidence="1" type="ORF">PILCRDRAFT_448868</name>
</gene>
<proteinExistence type="predicted"/>
<dbReference type="HOGENOM" id="CLU_2237611_0_0_1"/>
<accession>A0A0C3C090</accession>
<evidence type="ECO:0000313" key="1">
    <source>
        <dbReference type="EMBL" id="KIM83017.1"/>
    </source>
</evidence>
<protein>
    <submittedName>
        <fullName evidence="1">Uncharacterized protein</fullName>
    </submittedName>
</protein>